<reference evidence="1 2" key="1">
    <citation type="submission" date="2023-07" db="EMBL/GenBank/DDBJ databases">
        <title>Sorghum-associated microbial communities from plants grown in Nebraska, USA.</title>
        <authorList>
            <person name="Schachtman D."/>
        </authorList>
    </citation>
    <scope>NUCLEOTIDE SEQUENCE [LARGE SCALE GENOMIC DNA]</scope>
    <source>
        <strain evidence="1 2">CC351</strain>
    </source>
</reference>
<dbReference type="Proteomes" id="UP001235513">
    <property type="component" value="Unassembled WGS sequence"/>
</dbReference>
<evidence type="ECO:0000313" key="2">
    <source>
        <dbReference type="Proteomes" id="UP001235513"/>
    </source>
</evidence>
<dbReference type="EMBL" id="JAUSRL010000001">
    <property type="protein sequence ID" value="MDP9958376.1"/>
    <property type="molecule type" value="Genomic_DNA"/>
</dbReference>
<accession>A0ABT9SHQ9</accession>
<comment type="caution">
    <text evidence="1">The sequence shown here is derived from an EMBL/GenBank/DDBJ whole genome shotgun (WGS) entry which is preliminary data.</text>
</comment>
<dbReference type="RefSeq" id="WP_306840473.1">
    <property type="nucleotide sequence ID" value="NZ_JAUSRL010000001.1"/>
</dbReference>
<protein>
    <submittedName>
        <fullName evidence="1">Uncharacterized protein</fullName>
    </submittedName>
</protein>
<gene>
    <name evidence="1" type="ORF">J2T04_000243</name>
</gene>
<proteinExistence type="predicted"/>
<organism evidence="1 2">
    <name type="scientific">Chryseobacterium lathyri</name>
    <dbReference type="NCBI Taxonomy" id="395933"/>
    <lineage>
        <taxon>Bacteria</taxon>
        <taxon>Pseudomonadati</taxon>
        <taxon>Bacteroidota</taxon>
        <taxon>Flavobacteriia</taxon>
        <taxon>Flavobacteriales</taxon>
        <taxon>Weeksellaceae</taxon>
        <taxon>Chryseobacterium group</taxon>
        <taxon>Chryseobacterium</taxon>
    </lineage>
</organism>
<evidence type="ECO:0000313" key="1">
    <source>
        <dbReference type="EMBL" id="MDP9958376.1"/>
    </source>
</evidence>
<sequence length="48" mass="5539">MKKKLLSFSSLMIGFLGFSQTEVYFKYDEAGNQRYRGPSNTFSTGYEN</sequence>
<keyword evidence="2" id="KW-1185">Reference proteome</keyword>
<name>A0ABT9SHQ9_9FLAO</name>